<reference evidence="2" key="1">
    <citation type="submission" date="2020-08" db="EMBL/GenBank/DDBJ databases">
        <title>Plant Genome Project.</title>
        <authorList>
            <person name="Zhang R.-G."/>
        </authorList>
    </citation>
    <scope>NUCLEOTIDE SEQUENCE</scope>
    <source>
        <strain evidence="2">WSP0</strain>
        <tissue evidence="2">Leaf</tissue>
    </source>
</reference>
<sequence length="126" mass="15130">MSPSLHFFINIQEWILNKQLNVSLEFQVIELNKKESLQKVTKWKKKDKMTYLDNLDGNEELLGTLRDFFSMQGYAISIKNFKKDEYVIIGCDRGGRYRNKWHVPIERRQRKTATRLIDSKWDLFVD</sequence>
<dbReference type="AlphaFoldDB" id="A0AAV6J1R4"/>
<comment type="similarity">
    <text evidence="1">Belongs to the aldehyde dehydrogenase family.</text>
</comment>
<evidence type="ECO:0000313" key="3">
    <source>
        <dbReference type="Proteomes" id="UP000823749"/>
    </source>
</evidence>
<evidence type="ECO:0000313" key="2">
    <source>
        <dbReference type="EMBL" id="KAG5534926.1"/>
    </source>
</evidence>
<proteinExistence type="inferred from homology"/>
<protein>
    <submittedName>
        <fullName evidence="2">Uncharacterized protein</fullName>
    </submittedName>
</protein>
<comment type="caution">
    <text evidence="2">The sequence shown here is derived from an EMBL/GenBank/DDBJ whole genome shotgun (WGS) entry which is preliminary data.</text>
</comment>
<evidence type="ECO:0000256" key="1">
    <source>
        <dbReference type="ARBA" id="ARBA00009986"/>
    </source>
</evidence>
<dbReference type="GO" id="GO:0005739">
    <property type="term" value="C:mitochondrion"/>
    <property type="evidence" value="ECO:0007669"/>
    <property type="project" value="TreeGrafter"/>
</dbReference>
<dbReference type="GO" id="GO:0006210">
    <property type="term" value="P:thymine catabolic process"/>
    <property type="evidence" value="ECO:0007669"/>
    <property type="project" value="TreeGrafter"/>
</dbReference>
<dbReference type="PANTHER" id="PTHR43866">
    <property type="entry name" value="MALONATE-SEMIALDEHYDE DEHYDROGENASE"/>
    <property type="match status" value="1"/>
</dbReference>
<dbReference type="PANTHER" id="PTHR43866:SF3">
    <property type="entry name" value="METHYLMALONATE-SEMIALDEHYDE DEHYDROGENASE [ACYLATING], MITOCHONDRIAL"/>
    <property type="match status" value="1"/>
</dbReference>
<dbReference type="Proteomes" id="UP000823749">
    <property type="component" value="Chromosome 8"/>
</dbReference>
<dbReference type="EMBL" id="JACTNZ010000008">
    <property type="protein sequence ID" value="KAG5534926.1"/>
    <property type="molecule type" value="Genomic_DNA"/>
</dbReference>
<dbReference type="InterPro" id="IPR010061">
    <property type="entry name" value="MeMal-semiAld_DH"/>
</dbReference>
<dbReference type="GO" id="GO:0004491">
    <property type="term" value="F:methylmalonate-semialdehyde dehydrogenase (acylating, NAD) activity"/>
    <property type="evidence" value="ECO:0007669"/>
    <property type="project" value="InterPro"/>
</dbReference>
<gene>
    <name evidence="2" type="ORF">RHGRI_022890</name>
</gene>
<keyword evidence="3" id="KW-1185">Reference proteome</keyword>
<name>A0AAV6J1R4_9ERIC</name>
<accession>A0AAV6J1R4</accession>
<organism evidence="2 3">
    <name type="scientific">Rhododendron griersonianum</name>
    <dbReference type="NCBI Taxonomy" id="479676"/>
    <lineage>
        <taxon>Eukaryota</taxon>
        <taxon>Viridiplantae</taxon>
        <taxon>Streptophyta</taxon>
        <taxon>Embryophyta</taxon>
        <taxon>Tracheophyta</taxon>
        <taxon>Spermatophyta</taxon>
        <taxon>Magnoliopsida</taxon>
        <taxon>eudicotyledons</taxon>
        <taxon>Gunneridae</taxon>
        <taxon>Pentapetalae</taxon>
        <taxon>asterids</taxon>
        <taxon>Ericales</taxon>
        <taxon>Ericaceae</taxon>
        <taxon>Ericoideae</taxon>
        <taxon>Rhodoreae</taxon>
        <taxon>Rhododendron</taxon>
    </lineage>
</organism>
<dbReference type="GO" id="GO:0006574">
    <property type="term" value="P:L-valine catabolic process"/>
    <property type="evidence" value="ECO:0007669"/>
    <property type="project" value="TreeGrafter"/>
</dbReference>